<dbReference type="GO" id="GO:0003729">
    <property type="term" value="F:mRNA binding"/>
    <property type="evidence" value="ECO:0007669"/>
    <property type="project" value="UniProtKB-ARBA"/>
</dbReference>
<accession>A0A8K0EAP6</accession>
<dbReference type="SUPFAM" id="SSF48452">
    <property type="entry name" value="TPR-like"/>
    <property type="match status" value="1"/>
</dbReference>
<evidence type="ECO:0000256" key="5">
    <source>
        <dbReference type="ARBA" id="ARBA00022803"/>
    </source>
</evidence>
<gene>
    <name evidence="10" type="ORF">FNV43_RR18145</name>
</gene>
<dbReference type="Pfam" id="PF15044">
    <property type="entry name" value="CLU_N"/>
    <property type="match status" value="1"/>
</dbReference>
<feature type="compositionally biased region" description="Basic and acidic residues" evidence="8">
    <location>
        <begin position="587"/>
        <end position="608"/>
    </location>
</feature>
<keyword evidence="11" id="KW-1185">Reference proteome</keyword>
<feature type="compositionally biased region" description="Basic and acidic residues" evidence="8">
    <location>
        <begin position="1374"/>
        <end position="1385"/>
    </location>
</feature>
<evidence type="ECO:0000256" key="7">
    <source>
        <dbReference type="PROSITE-ProRule" id="PRU00339"/>
    </source>
</evidence>
<dbReference type="SUPFAM" id="SSF103107">
    <property type="entry name" value="Hypothetical protein c14orf129, hspc210"/>
    <property type="match status" value="1"/>
</dbReference>
<dbReference type="EMBL" id="VOIH02000008">
    <property type="protein sequence ID" value="KAF3439867.1"/>
    <property type="molecule type" value="Genomic_DNA"/>
</dbReference>
<feature type="region of interest" description="Disordered" evidence="8">
    <location>
        <begin position="1769"/>
        <end position="1811"/>
    </location>
</feature>
<dbReference type="PANTHER" id="PTHR12601">
    <property type="entry name" value="EUKARYOTIC TRANSLATION INITIATION FACTOR 3 SUBUNIT EIF-3"/>
    <property type="match status" value="1"/>
</dbReference>
<proteinExistence type="predicted"/>
<feature type="region of interest" description="Disordered" evidence="8">
    <location>
        <begin position="1348"/>
        <end position="1394"/>
    </location>
</feature>
<comment type="subcellular location">
    <subcellularLocation>
        <location evidence="2">Cytoplasm</location>
        <location evidence="2">Cytosol</location>
    </subcellularLocation>
    <subcellularLocation>
        <location evidence="1">Nucleus</location>
    </subcellularLocation>
</comment>
<dbReference type="InterPro" id="IPR033646">
    <property type="entry name" value="CLU-central"/>
</dbReference>
<evidence type="ECO:0000313" key="10">
    <source>
        <dbReference type="EMBL" id="KAF3439867.1"/>
    </source>
</evidence>
<dbReference type="InterPro" id="IPR028275">
    <property type="entry name" value="CLU_N"/>
</dbReference>
<feature type="region of interest" description="Disordered" evidence="8">
    <location>
        <begin position="1472"/>
        <end position="1495"/>
    </location>
</feature>
<dbReference type="Pfam" id="PF13424">
    <property type="entry name" value="TPR_12"/>
    <property type="match status" value="2"/>
</dbReference>
<evidence type="ECO:0000256" key="6">
    <source>
        <dbReference type="ARBA" id="ARBA00023242"/>
    </source>
</evidence>
<evidence type="ECO:0000256" key="2">
    <source>
        <dbReference type="ARBA" id="ARBA00004514"/>
    </source>
</evidence>
<evidence type="ECO:0000256" key="8">
    <source>
        <dbReference type="SAM" id="MobiDB-lite"/>
    </source>
</evidence>
<dbReference type="InterPro" id="IPR025697">
    <property type="entry name" value="CLU_dom"/>
</dbReference>
<dbReference type="PROSITE" id="PS51823">
    <property type="entry name" value="CLU"/>
    <property type="match status" value="1"/>
</dbReference>
<dbReference type="GO" id="GO:0005634">
    <property type="term" value="C:nucleus"/>
    <property type="evidence" value="ECO:0007669"/>
    <property type="project" value="UniProtKB-SubCell"/>
</dbReference>
<dbReference type="InterPro" id="IPR019734">
    <property type="entry name" value="TPR_rpt"/>
</dbReference>
<evidence type="ECO:0000256" key="4">
    <source>
        <dbReference type="ARBA" id="ARBA00022737"/>
    </source>
</evidence>
<feature type="region of interest" description="Disordered" evidence="8">
    <location>
        <begin position="1175"/>
        <end position="1269"/>
    </location>
</feature>
<dbReference type="InterPro" id="IPR023231">
    <property type="entry name" value="GSKIP_dom_sf"/>
</dbReference>
<evidence type="ECO:0000313" key="11">
    <source>
        <dbReference type="Proteomes" id="UP000796880"/>
    </source>
</evidence>
<feature type="compositionally biased region" description="Basic and acidic residues" evidence="8">
    <location>
        <begin position="1186"/>
        <end position="1195"/>
    </location>
</feature>
<dbReference type="InterPro" id="IPR027523">
    <property type="entry name" value="CLU_prot"/>
</dbReference>
<dbReference type="Pfam" id="PF12807">
    <property type="entry name" value="eIF3_p135"/>
    <property type="match status" value="1"/>
</dbReference>
<keyword evidence="4" id="KW-0677">Repeat</keyword>
<keyword evidence="6" id="KW-0539">Nucleus</keyword>
<sequence>MAPRNSRGKARGGEKKKKEEKILPVVMDITVKLPDETHVILKGISTDRIIDVRRLLSVNTETCSITNFSLSHEVRGPRLKDTVDVSALKPCILTLVEEEYDDERATEQVRRVLDLVACTTSFGPSSSSKDQSSTKPDAPHSAAGVKSALGVQDKNDKKSTTTKSQGSSGSKQQDLAVDTETEMSHSCPMLGSFYEFFSLSHLTPPIQFIKKVMKRRVDEISADDHLFSLEVKLCNGKVVHVEACRKGFYSVGKQRILCHNLVDLLRQLSRAFDNAFEDLMKAFSERNKFGNLPYGFRANTWLVPHVAAQSPWVFPPLPVEDDTWGGNGGGLGRDGKCDLIPWANEFSYIASMPCKTSEERQVRDRKAFLLHSLFVDVSIFKAIRVIQRVMDKPNLTCSVPNSKILYGERVGELIITVMKDALNASSKIDTKIDGIQAIGVERKNLVERNLLKGITADENTAAHDVSTLGVVNVRYCGYIAVVKVDDIETKKVSSQSQSMELLDQPEGGANALNINSLRLLLDKNPPSEQNKPGPDLQILEHEELSDSSAFVEGLLEESVAKLEKEDLKADQFIRWELGACWIQHLQDQKNTEKDKKPSSEKARNEMKVEGLGTPLKSLKNKKKSDANNVKLQSENSKTSENGVVGEAETAISPCLEPQLESNAKENELVLKRLLSDAAFARLKESETGLHCKSLQELVDLSQKYYLDVALPKLVADFGSLELSPVDGRTLTDFMHTRGLRMRSLGHVVKLSEKLSHVQSLCIHEMIVRAFKHILQAVISAVANTEKMGVSIAAALNLMLGISENDKLNKSGKVHSLVWRWLEVFLRKRYEWDLGNFNYKDVRKFAILRGLCHKVGIELVPRDFDMDSPNPFRKSDVVSLVPVHKQAACSSADGRQLLESSKTALDKGKLEDAVAYGTKALAKLVAVCGPYHRMTAGAYSLLAVVLYHTGDFNQATIYQQKALDINERELGLDHPDTMKSYGDLAVFYYRLQHTELALKYVKRALYLLHLTCGPSHPNTAATYINVAMMEEGLGNVHVALRYLHKALKCNQRLLGPDHIQTAASYHAIAIALSLMEAYPLSVQHEQTTLQILRAKLGPDDLRTQDAAAWLEYFESKAFEQQEAARNGTRKPDASIASKGHLSVSDLLDYINPSHDAKGRDLAVRRKNNITKLKGKSYQTISVASPDESPKESAKEGSDEEIPISESRRSTDSIEETNSAPIVPQQINVVEGSTGDEPNISNETLSEALADQGEGGWQPVQRPRSAGSYGRRLKQRRATIGKVYTFQKKHVDTDNDDPSMKNNHQNGRYYVLKKRTVPHGSYADHHTTIPSQGTKFGRRIVKAVTYRVKSMPSSTKIDTAEASGNGNHVFSSPLEPGRHASPKDLGPKKNPIVSLGKSPSYKEVALAPPGSIAKMHVGVSENDVADNLEHGVGKHEEETNEARGNDEPIITGVEDILEEEDKNSMLKHTDHLKEETEVVEKKEEAHSTNVTDENHSPMVFESMDGLGSSDVGVPDVVEDSILINGVQNSFDSPKKELEEKDLSGSFELHINSNTALQGVEDIEDKSLVVNTGDTRTLTNKRLSASAAPFNPSPSTARAAPVSMNITLPVGHGAIPAIAPWPVNMNIHQGPTAVIPTVSPMCSSPHHPYPSPPATPNMIQPLPFMYPPYTQPQAVPTSTFPVTSSAFHPNHFTWQCNVNPNVPEFVPVSVWPGCHPVEFTVPPPVVNPIAEAVVEPKVQSDNSAPTLPVDIENVGEMKKEVKPLALGAISNANEVDGEGPESVKVNGPSGLNGAENAGNEPNNKGQYKAGSGDGRIDGERTFSILLRGRRNRKQTVRMPISLLNRPYGSQSFKVIYNRVVRGNDAHTSTSFSSSENLTASAT</sequence>
<feature type="domain" description="Clu" evidence="9">
    <location>
        <begin position="320"/>
        <end position="596"/>
    </location>
</feature>
<feature type="compositionally biased region" description="Low complexity" evidence="8">
    <location>
        <begin position="121"/>
        <end position="133"/>
    </location>
</feature>
<protein>
    <recommendedName>
        <fullName evidence="9">Clu domain-containing protein</fullName>
    </recommendedName>
</protein>
<dbReference type="CDD" id="cd15466">
    <property type="entry name" value="CLU-central"/>
    <property type="match status" value="1"/>
</dbReference>
<evidence type="ECO:0000259" key="9">
    <source>
        <dbReference type="PROSITE" id="PS51823"/>
    </source>
</evidence>
<dbReference type="PROSITE" id="PS50005">
    <property type="entry name" value="TPR"/>
    <property type="match status" value="1"/>
</dbReference>
<feature type="compositionally biased region" description="Polar residues" evidence="8">
    <location>
        <begin position="626"/>
        <end position="641"/>
    </location>
</feature>
<evidence type="ECO:0000256" key="3">
    <source>
        <dbReference type="ARBA" id="ARBA00022490"/>
    </source>
</evidence>
<keyword evidence="3" id="KW-0963">Cytoplasm</keyword>
<feature type="repeat" description="TPR" evidence="7">
    <location>
        <begin position="935"/>
        <end position="968"/>
    </location>
</feature>
<dbReference type="GO" id="GO:0005829">
    <property type="term" value="C:cytosol"/>
    <property type="evidence" value="ECO:0007669"/>
    <property type="project" value="UniProtKB-SubCell"/>
</dbReference>
<dbReference type="PANTHER" id="PTHR12601:SF17">
    <property type="entry name" value="PROTEIN REDUCED CHLOROPLAST COVERAGE 1"/>
    <property type="match status" value="1"/>
</dbReference>
<feature type="compositionally biased region" description="Low complexity" evidence="8">
    <location>
        <begin position="161"/>
        <end position="173"/>
    </location>
</feature>
<feature type="compositionally biased region" description="Low complexity" evidence="8">
    <location>
        <begin position="1789"/>
        <end position="1800"/>
    </location>
</feature>
<feature type="region of interest" description="Disordered" evidence="8">
    <location>
        <begin position="121"/>
        <end position="180"/>
    </location>
</feature>
<organism evidence="10 11">
    <name type="scientific">Rhamnella rubrinervis</name>
    <dbReference type="NCBI Taxonomy" id="2594499"/>
    <lineage>
        <taxon>Eukaryota</taxon>
        <taxon>Viridiplantae</taxon>
        <taxon>Streptophyta</taxon>
        <taxon>Embryophyta</taxon>
        <taxon>Tracheophyta</taxon>
        <taxon>Spermatophyta</taxon>
        <taxon>Magnoliopsida</taxon>
        <taxon>eudicotyledons</taxon>
        <taxon>Gunneridae</taxon>
        <taxon>Pentapetalae</taxon>
        <taxon>rosids</taxon>
        <taxon>fabids</taxon>
        <taxon>Rosales</taxon>
        <taxon>Rhamnaceae</taxon>
        <taxon>rhamnoid group</taxon>
        <taxon>Rhamneae</taxon>
        <taxon>Rhamnella</taxon>
    </lineage>
</organism>
<reference evidence="10" key="1">
    <citation type="submission" date="2020-03" db="EMBL/GenBank/DDBJ databases">
        <title>A high-quality chromosome-level genome assembly of a woody plant with both climbing and erect habits, Rhamnella rubrinervis.</title>
        <authorList>
            <person name="Lu Z."/>
            <person name="Yang Y."/>
            <person name="Zhu X."/>
            <person name="Sun Y."/>
        </authorList>
    </citation>
    <scope>NUCLEOTIDE SEQUENCE</scope>
    <source>
        <strain evidence="10">BYM</strain>
        <tissue evidence="10">Leaf</tissue>
    </source>
</reference>
<dbReference type="Proteomes" id="UP000796880">
    <property type="component" value="Unassembled WGS sequence"/>
</dbReference>
<dbReference type="GO" id="GO:0019750">
    <property type="term" value="P:chloroplast localization"/>
    <property type="evidence" value="ECO:0007669"/>
    <property type="project" value="UniProtKB-ARBA"/>
</dbReference>
<feature type="compositionally biased region" description="Polar residues" evidence="8">
    <location>
        <begin position="1349"/>
        <end position="1368"/>
    </location>
</feature>
<dbReference type="SMART" id="SM00028">
    <property type="entry name" value="TPR"/>
    <property type="match status" value="3"/>
</dbReference>
<dbReference type="InterPro" id="IPR011990">
    <property type="entry name" value="TPR-like_helical_dom_sf"/>
</dbReference>
<feature type="region of interest" description="Disordered" evidence="8">
    <location>
        <begin position="587"/>
        <end position="644"/>
    </location>
</feature>
<name>A0A8K0EAP6_9ROSA</name>
<keyword evidence="5 7" id="KW-0802">TPR repeat</keyword>
<dbReference type="FunFam" id="1.25.40.10:FF:000024">
    <property type="entry name" value="Tetratricopeptide repeat (TPR)-like superfamily protein"/>
    <property type="match status" value="1"/>
</dbReference>
<feature type="compositionally biased region" description="Polar residues" evidence="8">
    <location>
        <begin position="1214"/>
        <end position="1226"/>
    </location>
</feature>
<dbReference type="Gene3D" id="1.25.40.10">
    <property type="entry name" value="Tetratricopeptide repeat domain"/>
    <property type="match status" value="2"/>
</dbReference>
<feature type="compositionally biased region" description="Basic and acidic residues" evidence="8">
    <location>
        <begin position="1472"/>
        <end position="1484"/>
    </location>
</feature>
<comment type="caution">
    <text evidence="10">The sequence shown here is derived from an EMBL/GenBank/DDBJ whole genome shotgun (WGS) entry which is preliminary data.</text>
</comment>
<dbReference type="OrthoDB" id="1414216at2759"/>
<evidence type="ECO:0000256" key="1">
    <source>
        <dbReference type="ARBA" id="ARBA00004123"/>
    </source>
</evidence>